<evidence type="ECO:0000313" key="2">
    <source>
        <dbReference type="Proteomes" id="UP000616151"/>
    </source>
</evidence>
<comment type="caution">
    <text evidence="1">The sequence shown here is derived from an EMBL/GenBank/DDBJ whole genome shotgun (WGS) entry which is preliminary data.</text>
</comment>
<dbReference type="EMBL" id="JAENHL010000007">
    <property type="protein sequence ID" value="MBK1868582.1"/>
    <property type="molecule type" value="Genomic_DNA"/>
</dbReference>
<reference evidence="1" key="1">
    <citation type="submission" date="2021-01" db="EMBL/GenBank/DDBJ databases">
        <authorList>
            <person name="Sun Q."/>
        </authorList>
    </citation>
    <scope>NUCLEOTIDE SEQUENCE</scope>
    <source>
        <strain evidence="1">YIM B02566</strain>
    </source>
</reference>
<organism evidence="1 2">
    <name type="scientific">Taklimakanibacter albus</name>
    <dbReference type="NCBI Taxonomy" id="2800327"/>
    <lineage>
        <taxon>Bacteria</taxon>
        <taxon>Pseudomonadati</taxon>
        <taxon>Pseudomonadota</taxon>
        <taxon>Alphaproteobacteria</taxon>
        <taxon>Hyphomicrobiales</taxon>
        <taxon>Aestuariivirgaceae</taxon>
        <taxon>Taklimakanibacter</taxon>
    </lineage>
</organism>
<evidence type="ECO:0000313" key="1">
    <source>
        <dbReference type="EMBL" id="MBK1868582.1"/>
    </source>
</evidence>
<keyword evidence="2" id="KW-1185">Reference proteome</keyword>
<dbReference type="Proteomes" id="UP000616151">
    <property type="component" value="Unassembled WGS sequence"/>
</dbReference>
<gene>
    <name evidence="1" type="ORF">JHL16_19665</name>
</gene>
<sequence>MDLGPVDRDTAAVARLHLSKTVSFSIIGIFAILLVGAFYFARTFFLPVMLALLVTLTFSPMVRYLRRQGIPSVVSAVLLVLALFAFLGSAALYLSDPISQLIADSPAIAQRIEERFAPLREPLRRVMNASAQLEELSNAGSPPTEKVVVAQPGLAAWAANALGGLSTTLGATLVLVLFLLSSGDLFLHKLVRILPTLSDKKRSVRLVHDVEFEVSRYLLTITAINLCFGAAVAVAMAVLGMPNPLLWAAIATALNFIPYVGAAIGVGATFVAALVTYGSIGPAFLPPAAYLLFHTFESAFITPLILGRRLELNVVVIFISLAFWSWIWGIVGALIAVPILVVIKVFCDNFPGLAHFGEFLSGNNTPTDTLNGPDQP</sequence>
<accession>A0ACC5R7I3</accession>
<name>A0ACC5R7I3_9HYPH</name>
<proteinExistence type="predicted"/>
<protein>
    <submittedName>
        <fullName evidence="1">AI-2E family transporter</fullName>
    </submittedName>
</protein>